<feature type="compositionally biased region" description="Basic and acidic residues" evidence="1">
    <location>
        <begin position="33"/>
        <end position="51"/>
    </location>
</feature>
<feature type="region of interest" description="Disordered" evidence="1">
    <location>
        <begin position="1"/>
        <end position="60"/>
    </location>
</feature>
<dbReference type="Proteomes" id="UP000013776">
    <property type="component" value="Unassembled WGS sequence"/>
</dbReference>
<keyword evidence="3" id="KW-1185">Reference proteome</keyword>
<evidence type="ECO:0000256" key="1">
    <source>
        <dbReference type="SAM" id="MobiDB-lite"/>
    </source>
</evidence>
<sequence>MSDNGNQKFGIDKTMMPESETDPKATTGPGHVHLSEKQIEGLEKPKSKEELQELTASMNK</sequence>
<dbReference type="OrthoDB" id="2532734at2759"/>
<evidence type="ECO:0000313" key="3">
    <source>
        <dbReference type="Proteomes" id="UP000013776"/>
    </source>
</evidence>
<evidence type="ECO:0000313" key="2">
    <source>
        <dbReference type="EMBL" id="CCG81152.1"/>
    </source>
</evidence>
<proteinExistence type="predicted"/>
<accession>R4X773</accession>
<comment type="caution">
    <text evidence="2">The sequence shown here is derived from an EMBL/GenBank/DDBJ whole genome shotgun (WGS) entry which is preliminary data.</text>
</comment>
<gene>
    <name evidence="2" type="ORF">TAPDE_000862</name>
</gene>
<protein>
    <submittedName>
        <fullName evidence="2">Uncharacterized protein</fullName>
    </submittedName>
</protein>
<dbReference type="AlphaFoldDB" id="R4X773"/>
<dbReference type="EMBL" id="CAHR02000028">
    <property type="protein sequence ID" value="CCG81152.1"/>
    <property type="molecule type" value="Genomic_DNA"/>
</dbReference>
<organism evidence="2 3">
    <name type="scientific">Taphrina deformans (strain PYCC 5710 / ATCC 11124 / CBS 356.35 / IMI 108563 / JCM 9778 / NBRC 8474)</name>
    <name type="common">Peach leaf curl fungus</name>
    <name type="synonym">Lalaria deformans</name>
    <dbReference type="NCBI Taxonomy" id="1097556"/>
    <lineage>
        <taxon>Eukaryota</taxon>
        <taxon>Fungi</taxon>
        <taxon>Dikarya</taxon>
        <taxon>Ascomycota</taxon>
        <taxon>Taphrinomycotina</taxon>
        <taxon>Taphrinomycetes</taxon>
        <taxon>Taphrinales</taxon>
        <taxon>Taphrinaceae</taxon>
        <taxon>Taphrina</taxon>
    </lineage>
</organism>
<name>R4X773_TAPDE</name>
<reference evidence="2 3" key="1">
    <citation type="journal article" date="2013" name="MBio">
        <title>Genome sequencing of the plant pathogen Taphrina deformans, the causal agent of peach leaf curl.</title>
        <authorList>
            <person name="Cisse O.H."/>
            <person name="Almeida J.M.G.C.F."/>
            <person name="Fonseca A."/>
            <person name="Kumar A.A."/>
            <person name="Salojaervi J."/>
            <person name="Overmyer K."/>
            <person name="Hauser P.M."/>
            <person name="Pagni M."/>
        </authorList>
    </citation>
    <scope>NUCLEOTIDE SEQUENCE [LARGE SCALE GENOMIC DNA]</scope>
    <source>
        <strain evidence="3">PYCC 5710 / ATCC 11124 / CBS 356.35 / IMI 108563 / JCM 9778 / NBRC 8474</strain>
    </source>
</reference>